<dbReference type="Proteomes" id="UP000051330">
    <property type="component" value="Unassembled WGS sequence"/>
</dbReference>
<reference evidence="2 3" key="1">
    <citation type="journal article" date="2015" name="Genome Announc.">
        <title>Expanding the biotechnology potential of lactobacilli through comparative genomics of 213 strains and associated genera.</title>
        <authorList>
            <person name="Sun Z."/>
            <person name="Harris H.M."/>
            <person name="McCann A."/>
            <person name="Guo C."/>
            <person name="Argimon S."/>
            <person name="Zhang W."/>
            <person name="Yang X."/>
            <person name="Jeffery I.B."/>
            <person name="Cooney J.C."/>
            <person name="Kagawa T.F."/>
            <person name="Liu W."/>
            <person name="Song Y."/>
            <person name="Salvetti E."/>
            <person name="Wrobel A."/>
            <person name="Rasinkangas P."/>
            <person name="Parkhill J."/>
            <person name="Rea M.C."/>
            <person name="O'Sullivan O."/>
            <person name="Ritari J."/>
            <person name="Douillard F.P."/>
            <person name="Paul Ross R."/>
            <person name="Yang R."/>
            <person name="Briner A.E."/>
            <person name="Felis G.E."/>
            <person name="de Vos W.M."/>
            <person name="Barrangou R."/>
            <person name="Klaenhammer T.R."/>
            <person name="Caufield P.W."/>
            <person name="Cui Y."/>
            <person name="Zhang H."/>
            <person name="O'Toole P.W."/>
        </authorList>
    </citation>
    <scope>NUCLEOTIDE SEQUENCE [LARGE SCALE GENOMIC DNA]</scope>
    <source>
        <strain evidence="2 3">DSM 12744</strain>
    </source>
</reference>
<keyword evidence="3" id="KW-1185">Reference proteome</keyword>
<dbReference type="STRING" id="1423792.FD09_GL001525"/>
<keyword evidence="1" id="KW-0812">Transmembrane</keyword>
<dbReference type="AlphaFoldDB" id="A0A0R1MLN5"/>
<evidence type="ECO:0000256" key="1">
    <source>
        <dbReference type="SAM" id="Phobius"/>
    </source>
</evidence>
<name>A0A0R1MLN5_9LACO</name>
<feature type="transmembrane region" description="Helical" evidence="1">
    <location>
        <begin position="6"/>
        <end position="24"/>
    </location>
</feature>
<keyword evidence="1" id="KW-0472">Membrane</keyword>
<proteinExistence type="predicted"/>
<gene>
    <name evidence="2" type="ORF">FD09_GL001525</name>
</gene>
<accession>A0A0R1MLN5</accession>
<organism evidence="2 3">
    <name type="scientific">Schleiferilactobacillus perolens DSM 12744</name>
    <dbReference type="NCBI Taxonomy" id="1423792"/>
    <lineage>
        <taxon>Bacteria</taxon>
        <taxon>Bacillati</taxon>
        <taxon>Bacillota</taxon>
        <taxon>Bacilli</taxon>
        <taxon>Lactobacillales</taxon>
        <taxon>Lactobacillaceae</taxon>
        <taxon>Schleiferilactobacillus</taxon>
    </lineage>
</organism>
<keyword evidence="1" id="KW-1133">Transmembrane helix</keyword>
<protein>
    <submittedName>
        <fullName evidence="2">Uncharacterized protein</fullName>
    </submittedName>
</protein>
<comment type="caution">
    <text evidence="2">The sequence shown here is derived from an EMBL/GenBank/DDBJ whole genome shotgun (WGS) entry which is preliminary data.</text>
</comment>
<sequence>MNEMTIWVPIVVLATIALGLILKLHQDRKYFYAKTFFVRADNNNLIVKMNLGGHYLINNTVVAQNPKAPAHFAVEEGTYTYTSEKITLAPEKRITADFADAQGLVMNDIKNTHVSDTSTPATELTVTPGRQLTWRNKPLQAMKQGKLVSLKDYQAIVDKKQRPSEAK</sequence>
<dbReference type="EMBL" id="AZEC01000020">
    <property type="protein sequence ID" value="KRL08758.1"/>
    <property type="molecule type" value="Genomic_DNA"/>
</dbReference>
<evidence type="ECO:0000313" key="3">
    <source>
        <dbReference type="Proteomes" id="UP000051330"/>
    </source>
</evidence>
<dbReference type="PATRIC" id="fig|1423792.3.peg.1542"/>
<evidence type="ECO:0000313" key="2">
    <source>
        <dbReference type="EMBL" id="KRL08758.1"/>
    </source>
</evidence>